<keyword evidence="3" id="KW-1133">Transmembrane helix</keyword>
<dbReference type="GO" id="GO:0006974">
    <property type="term" value="P:DNA damage response"/>
    <property type="evidence" value="ECO:0007669"/>
    <property type="project" value="InterPro"/>
</dbReference>
<dbReference type="RefSeq" id="XP_012897728.1">
    <property type="nucleotide sequence ID" value="XM_013042274.1"/>
</dbReference>
<evidence type="ECO:0000259" key="4">
    <source>
        <dbReference type="SMART" id="SM00731"/>
    </source>
</evidence>
<dbReference type="GO" id="GO:0004222">
    <property type="term" value="F:metalloendopeptidase activity"/>
    <property type="evidence" value="ECO:0007669"/>
    <property type="project" value="InterPro"/>
</dbReference>
<dbReference type="GO" id="GO:0003697">
    <property type="term" value="F:single-stranded DNA binding"/>
    <property type="evidence" value="ECO:0007669"/>
    <property type="project" value="InterPro"/>
</dbReference>
<dbReference type="InterPro" id="IPR006640">
    <property type="entry name" value="SprT-like_domain"/>
</dbReference>
<evidence type="ECO:0000256" key="3">
    <source>
        <dbReference type="SAM" id="Phobius"/>
    </source>
</evidence>
<evidence type="ECO:0000256" key="2">
    <source>
        <dbReference type="ARBA" id="ARBA00023242"/>
    </source>
</evidence>
<dbReference type="Pfam" id="PF10263">
    <property type="entry name" value="SprT-like"/>
    <property type="match status" value="1"/>
</dbReference>
<feature type="transmembrane region" description="Helical" evidence="3">
    <location>
        <begin position="162"/>
        <end position="184"/>
    </location>
</feature>
<evidence type="ECO:0000313" key="6">
    <source>
        <dbReference type="Proteomes" id="UP000008312"/>
    </source>
</evidence>
<dbReference type="OrthoDB" id="5236983at2759"/>
<reference evidence="5" key="1">
    <citation type="submission" date="2010-02" db="EMBL/GenBank/DDBJ databases">
        <title>Sequencing and annotation of the Blastocystis hominis genome.</title>
        <authorList>
            <person name="Wincker P."/>
        </authorList>
    </citation>
    <scope>NUCLEOTIDE SEQUENCE</scope>
    <source>
        <strain evidence="5">Singapore isolate B</strain>
    </source>
</reference>
<dbReference type="EMBL" id="FN668661">
    <property type="protein sequence ID" value="CBK23680.2"/>
    <property type="molecule type" value="Genomic_DNA"/>
</dbReference>
<dbReference type="SMART" id="SM00731">
    <property type="entry name" value="SprT"/>
    <property type="match status" value="1"/>
</dbReference>
<organism evidence="5">
    <name type="scientific">Blastocystis hominis</name>
    <dbReference type="NCBI Taxonomy" id="12968"/>
    <lineage>
        <taxon>Eukaryota</taxon>
        <taxon>Sar</taxon>
        <taxon>Stramenopiles</taxon>
        <taxon>Bigyra</taxon>
        <taxon>Opalozoa</taxon>
        <taxon>Opalinata</taxon>
        <taxon>Blastocystidae</taxon>
        <taxon>Blastocystis</taxon>
    </lineage>
</organism>
<dbReference type="GeneID" id="24920605"/>
<dbReference type="AlphaFoldDB" id="D8M6C7"/>
<protein>
    <recommendedName>
        <fullName evidence="4">SprT-like domain-containing protein</fullName>
    </recommendedName>
</protein>
<accession>D8M6C7</accession>
<gene>
    <name evidence="5" type="ORF">GSBLH_T00003508001</name>
</gene>
<dbReference type="PANTHER" id="PTHR21220:SF0">
    <property type="entry name" value="DNA-DEPENDENT METALLOPROTEASE SPRTN"/>
    <property type="match status" value="1"/>
</dbReference>
<dbReference type="InParanoid" id="D8M6C7"/>
<dbReference type="InterPro" id="IPR055220">
    <property type="entry name" value="SPRTN_ZBD"/>
</dbReference>
<keyword evidence="3" id="KW-0812">Transmembrane</keyword>
<proteinExistence type="predicted"/>
<name>D8M6C7_BLAHO</name>
<comment type="subcellular location">
    <subcellularLocation>
        <location evidence="1">Nucleus</location>
    </subcellularLocation>
</comment>
<dbReference type="GO" id="GO:0005634">
    <property type="term" value="C:nucleus"/>
    <property type="evidence" value="ECO:0007669"/>
    <property type="project" value="UniProtKB-SubCell"/>
</dbReference>
<feature type="domain" description="SprT-like" evidence="4">
    <location>
        <begin position="1"/>
        <end position="139"/>
    </location>
</feature>
<keyword evidence="3" id="KW-0472">Membrane</keyword>
<dbReference type="PANTHER" id="PTHR21220">
    <property type="entry name" value="DNA-DEPENDENT METALLOPROTEASE SPRTN"/>
    <property type="match status" value="1"/>
</dbReference>
<keyword evidence="6" id="KW-1185">Reference proteome</keyword>
<dbReference type="Proteomes" id="UP000008312">
    <property type="component" value="Unassembled WGS sequence"/>
</dbReference>
<sequence length="235" mass="27555">MTLCAGICRMKGLQISISLSQPLLSLRQRSDTVNTLLHEMIHAYLFVTHNYFDRDDHGEQFQKHMNRINKAAKSHITVYHTFHDEVDYCRKWWWRCDGRCRSKPPYYGYVKRAVNRPPQAADWWFAKHQEECGGKFHLVKSPEKRIDTLFSKQCFVLLNTHLSTVGIIIVIFIFIIIIITCISVKDFGKNRKKQQKMLKLGIEPKTFALLARRSNQLSYSSTDLVPCFYYFSIGI</sequence>
<dbReference type="Pfam" id="PF22934">
    <property type="entry name" value="SPRTN_ZBD"/>
    <property type="match status" value="1"/>
</dbReference>
<evidence type="ECO:0000256" key="1">
    <source>
        <dbReference type="ARBA" id="ARBA00004123"/>
    </source>
</evidence>
<evidence type="ECO:0000313" key="5">
    <source>
        <dbReference type="EMBL" id="CBK23680.2"/>
    </source>
</evidence>
<dbReference type="InterPro" id="IPR044245">
    <property type="entry name" value="Spartan"/>
</dbReference>
<dbReference type="GO" id="GO:0031593">
    <property type="term" value="F:polyubiquitin modification-dependent protein binding"/>
    <property type="evidence" value="ECO:0007669"/>
    <property type="project" value="TreeGrafter"/>
</dbReference>
<keyword evidence="2" id="KW-0539">Nucleus</keyword>